<proteinExistence type="predicted"/>
<comment type="caution">
    <text evidence="1">The sequence shown here is derived from an EMBL/GenBank/DDBJ whole genome shotgun (WGS) entry which is preliminary data.</text>
</comment>
<protein>
    <submittedName>
        <fullName evidence="1">Uncharacterized protein</fullName>
    </submittedName>
</protein>
<accession>A0A422M8Z2</accession>
<evidence type="ECO:0000313" key="2">
    <source>
        <dbReference type="Proteomes" id="UP000285532"/>
    </source>
</evidence>
<dbReference type="Proteomes" id="UP000285532">
    <property type="component" value="Unassembled WGS sequence"/>
</dbReference>
<dbReference type="AlphaFoldDB" id="A0A422M8Z2"/>
<dbReference type="EMBL" id="LKFU01000077">
    <property type="protein sequence ID" value="RND84660.1"/>
    <property type="molecule type" value="Genomic_DNA"/>
</dbReference>
<reference evidence="1 2" key="1">
    <citation type="journal article" date="2018" name="Front. Microbiol.">
        <title>Conversion of Methionine to Cysteine in Lactobacillus paracasei Depends on the Highly Mobile cysK-ctl-cysE Gene Cluster.</title>
        <authorList>
            <person name="Wuthrich D."/>
            <person name="Irmler S."/>
            <person name="Berthoud H."/>
            <person name="Guggenbuhl B."/>
            <person name="Eugster E."/>
            <person name="Bruggmann R."/>
        </authorList>
    </citation>
    <scope>NUCLEOTIDE SEQUENCE [LARGE SCALE GENOMIC DNA]</scope>
    <source>
        <strain evidence="1 2">FAM18172</strain>
    </source>
</reference>
<name>A0A422M8Z2_LACPA</name>
<gene>
    <name evidence="1" type="ORF">FAM18172_02092</name>
</gene>
<organism evidence="1 2">
    <name type="scientific">Lacticaseibacillus paracasei</name>
    <name type="common">Lactobacillus paracasei</name>
    <dbReference type="NCBI Taxonomy" id="1597"/>
    <lineage>
        <taxon>Bacteria</taxon>
        <taxon>Bacillati</taxon>
        <taxon>Bacillota</taxon>
        <taxon>Bacilli</taxon>
        <taxon>Lactobacillales</taxon>
        <taxon>Lactobacillaceae</taxon>
        <taxon>Lacticaseibacillus</taxon>
    </lineage>
</organism>
<sequence length="95" mass="10560">MSTSETRARSFSGKWVKYFTTANVLISLISGAMKKSPTCIFKARAMSVIFDADIVDVSTLHSRNQTDRDAGSLRQLLNRQVQTAALLVHQFPDIV</sequence>
<evidence type="ECO:0000313" key="1">
    <source>
        <dbReference type="EMBL" id="RND84660.1"/>
    </source>
</evidence>